<dbReference type="RefSeq" id="WP_229638970.1">
    <property type="nucleotide sequence ID" value="NZ_JADWDC010000005.1"/>
</dbReference>
<gene>
    <name evidence="2" type="ORF">I4641_02985</name>
</gene>
<feature type="domain" description="Sulfotransferase" evidence="1">
    <location>
        <begin position="93"/>
        <end position="254"/>
    </location>
</feature>
<dbReference type="EMBL" id="JADWDC010000005">
    <property type="protein sequence ID" value="MCC0175945.1"/>
    <property type="molecule type" value="Genomic_DNA"/>
</dbReference>
<protein>
    <submittedName>
        <fullName evidence="2">Sulfotransferase domain-containing protein</fullName>
    </submittedName>
</protein>
<dbReference type="GO" id="GO:0008146">
    <property type="term" value="F:sulfotransferase activity"/>
    <property type="evidence" value="ECO:0007669"/>
    <property type="project" value="InterPro"/>
</dbReference>
<dbReference type="Proteomes" id="UP000729733">
    <property type="component" value="Unassembled WGS sequence"/>
</dbReference>
<evidence type="ECO:0000259" key="1">
    <source>
        <dbReference type="Pfam" id="PF00685"/>
    </source>
</evidence>
<organism evidence="2 3">
    <name type="scientific">Waterburya agarophytonicola KI4</name>
    <dbReference type="NCBI Taxonomy" id="2874699"/>
    <lineage>
        <taxon>Bacteria</taxon>
        <taxon>Bacillati</taxon>
        <taxon>Cyanobacteriota</taxon>
        <taxon>Cyanophyceae</taxon>
        <taxon>Pleurocapsales</taxon>
        <taxon>Hyellaceae</taxon>
        <taxon>Waterburya</taxon>
        <taxon>Waterburya agarophytonicola</taxon>
    </lineage>
</organism>
<name>A0A964FDS4_9CYAN</name>
<dbReference type="SUPFAM" id="SSF52540">
    <property type="entry name" value="P-loop containing nucleoside triphosphate hydrolases"/>
    <property type="match status" value="1"/>
</dbReference>
<dbReference type="AlphaFoldDB" id="A0A964FDS4"/>
<reference evidence="2" key="1">
    <citation type="journal article" date="2021" name="Antonie Van Leeuwenhoek">
        <title>Draft genome and description of Waterburya agarophytonicola gen. nov. sp. nov. (Pleurocapsales, Cyanobacteria): a seaweed symbiont.</title>
        <authorList>
            <person name="Bonthond G."/>
            <person name="Shalygin S."/>
            <person name="Bayer T."/>
            <person name="Weinberger F."/>
        </authorList>
    </citation>
    <scope>NUCLEOTIDE SEQUENCE</scope>
    <source>
        <strain evidence="2">KI4</strain>
    </source>
</reference>
<accession>A0A964FDS4</accession>
<dbReference type="Gene3D" id="3.40.50.300">
    <property type="entry name" value="P-loop containing nucleotide triphosphate hydrolases"/>
    <property type="match status" value="1"/>
</dbReference>
<evidence type="ECO:0000313" key="3">
    <source>
        <dbReference type="Proteomes" id="UP000729733"/>
    </source>
</evidence>
<comment type="caution">
    <text evidence="2">The sequence shown here is derived from an EMBL/GenBank/DDBJ whole genome shotgun (WGS) entry which is preliminary data.</text>
</comment>
<sequence length="264" mass="31681">MLPLFYTPLESTVKQKFRTPFIDDSEKKLIVHCCYHKVGTAWFIRILRSIARYYGLNFQNSIQSDLRRDTDIFMEYMSRVDVAKLPDYIGSHMIRDPRDIIISGYFYHLWTKEEWAHIPRKNLKNLTYQQYLHSFNREEGLLAEMRGTSQETIEEMSRWNYNNPHFIEFKYEDLITNESAVFAKIFRHYGFNEEAIQNCLGIADKFSFKNQSRRKKGIVNQKSHLRSGRTGEWREIFGDRHKQEFKQIFGDVLIKLGYETNNDW</sequence>
<dbReference type="InterPro" id="IPR027417">
    <property type="entry name" value="P-loop_NTPase"/>
</dbReference>
<evidence type="ECO:0000313" key="2">
    <source>
        <dbReference type="EMBL" id="MCC0175945.1"/>
    </source>
</evidence>
<keyword evidence="3" id="KW-1185">Reference proteome</keyword>
<dbReference type="Pfam" id="PF00685">
    <property type="entry name" value="Sulfotransfer_1"/>
    <property type="match status" value="1"/>
</dbReference>
<proteinExistence type="predicted"/>
<dbReference type="InterPro" id="IPR000863">
    <property type="entry name" value="Sulfotransferase_dom"/>
</dbReference>